<dbReference type="AlphaFoldDB" id="A0A9P6ZK53"/>
<gene>
    <name evidence="2" type="ORF">EV702DRAFT_1049799</name>
</gene>
<protein>
    <submittedName>
        <fullName evidence="2">Uncharacterized protein</fullName>
    </submittedName>
</protein>
<evidence type="ECO:0000313" key="2">
    <source>
        <dbReference type="EMBL" id="KAG1769135.1"/>
    </source>
</evidence>
<keyword evidence="3" id="KW-1185">Reference proteome</keyword>
<proteinExistence type="predicted"/>
<accession>A0A9P6ZK53</accession>
<dbReference type="EMBL" id="JABBWD010000074">
    <property type="protein sequence ID" value="KAG1769135.1"/>
    <property type="molecule type" value="Genomic_DNA"/>
</dbReference>
<comment type="caution">
    <text evidence="2">The sequence shown here is derived from an EMBL/GenBank/DDBJ whole genome shotgun (WGS) entry which is preliminary data.</text>
</comment>
<evidence type="ECO:0000256" key="1">
    <source>
        <dbReference type="SAM" id="MobiDB-lite"/>
    </source>
</evidence>
<feature type="compositionally biased region" description="Basic and acidic residues" evidence="1">
    <location>
        <begin position="79"/>
        <end position="88"/>
    </location>
</feature>
<sequence length="293" mass="33987">MASMLLLTDPNFQELLSIPILCAEVANSPEQFKKYWVVDIIHYKERNQVGHEFIILGVFDCGTSGRPLFRLRAERRPSIRKPDARKTSESPPSRPDYMISPSDDTIRRLPKDFKANDYDHLASLDLGSPSLRKLSFPDACQIFGQVEDHSWYYALFRRQCYWFCTTFLKRVQLETGMSKDDGRHSKRQGTPGYGYIFGSKIKVLNEDRVARDIQERNISQKDQERKQEDERREAMKTMMADAIQRLEQERFAEFEIARQAAQPLLITTQARQEAEVLALRSTFSRIVAQPSPT</sequence>
<dbReference type="Proteomes" id="UP000714275">
    <property type="component" value="Unassembled WGS sequence"/>
</dbReference>
<evidence type="ECO:0000313" key="3">
    <source>
        <dbReference type="Proteomes" id="UP000714275"/>
    </source>
</evidence>
<dbReference type="OrthoDB" id="2639705at2759"/>
<name>A0A9P6ZK53_9AGAM</name>
<reference evidence="2" key="1">
    <citation type="journal article" date="2020" name="New Phytol.">
        <title>Comparative genomics reveals dynamic genome evolution in host specialist ectomycorrhizal fungi.</title>
        <authorList>
            <person name="Lofgren L.A."/>
            <person name="Nguyen N.H."/>
            <person name="Vilgalys R."/>
            <person name="Ruytinx J."/>
            <person name="Liao H.L."/>
            <person name="Branco S."/>
            <person name="Kuo A."/>
            <person name="LaButti K."/>
            <person name="Lipzen A."/>
            <person name="Andreopoulos W."/>
            <person name="Pangilinan J."/>
            <person name="Riley R."/>
            <person name="Hundley H."/>
            <person name="Na H."/>
            <person name="Barry K."/>
            <person name="Grigoriev I.V."/>
            <person name="Stajich J.E."/>
            <person name="Kennedy P.G."/>
        </authorList>
    </citation>
    <scope>NUCLEOTIDE SEQUENCE</scope>
    <source>
        <strain evidence="2">DOB743</strain>
    </source>
</reference>
<feature type="region of interest" description="Disordered" evidence="1">
    <location>
        <begin position="79"/>
        <end position="101"/>
    </location>
</feature>
<organism evidence="2 3">
    <name type="scientific">Suillus placidus</name>
    <dbReference type="NCBI Taxonomy" id="48579"/>
    <lineage>
        <taxon>Eukaryota</taxon>
        <taxon>Fungi</taxon>
        <taxon>Dikarya</taxon>
        <taxon>Basidiomycota</taxon>
        <taxon>Agaricomycotina</taxon>
        <taxon>Agaricomycetes</taxon>
        <taxon>Agaricomycetidae</taxon>
        <taxon>Boletales</taxon>
        <taxon>Suillineae</taxon>
        <taxon>Suillaceae</taxon>
        <taxon>Suillus</taxon>
    </lineage>
</organism>